<proteinExistence type="predicted"/>
<organism evidence="1">
    <name type="scientific">Chromera velia CCMP2878</name>
    <dbReference type="NCBI Taxonomy" id="1169474"/>
    <lineage>
        <taxon>Eukaryota</taxon>
        <taxon>Sar</taxon>
        <taxon>Alveolata</taxon>
        <taxon>Colpodellida</taxon>
        <taxon>Chromeraceae</taxon>
        <taxon>Chromera</taxon>
    </lineage>
</organism>
<name>A0A0G4FDZ2_9ALVE</name>
<gene>
    <name evidence="1" type="ORF">Cvel_16541</name>
</gene>
<dbReference type="EMBL" id="CDMZ01000306">
    <property type="protein sequence ID" value="CEM11418.1"/>
    <property type="molecule type" value="Genomic_DNA"/>
</dbReference>
<reference evidence="1" key="1">
    <citation type="submission" date="2014-11" db="EMBL/GenBank/DDBJ databases">
        <authorList>
            <person name="Otto D Thomas"/>
            <person name="Naeem Raeece"/>
        </authorList>
    </citation>
    <scope>NUCLEOTIDE SEQUENCE</scope>
</reference>
<accession>A0A0G4FDZ2</accession>
<dbReference type="VEuPathDB" id="CryptoDB:Cvel_16541"/>
<evidence type="ECO:0000313" key="1">
    <source>
        <dbReference type="EMBL" id="CEM11418.1"/>
    </source>
</evidence>
<sequence>MYNGNSAGQRGESDLDEVKQEIRQVKSAMGGSTVEAEVEIYKDWEPHQLRRELEQLREKENLLLRQQQPHPGKCRRVRSPAFLRLCCLF</sequence>
<protein>
    <submittedName>
        <fullName evidence="1">Uncharacterized protein</fullName>
    </submittedName>
</protein>
<dbReference type="AlphaFoldDB" id="A0A0G4FDZ2"/>